<evidence type="ECO:0000313" key="2">
    <source>
        <dbReference type="Proteomes" id="UP001596915"/>
    </source>
</evidence>
<accession>A0ABW2WKT8</accession>
<name>A0ABW2WKT8_9ACTN</name>
<dbReference type="Proteomes" id="UP001596915">
    <property type="component" value="Unassembled WGS sequence"/>
</dbReference>
<organism evidence="1 2">
    <name type="scientific">Streptomyces sanglieri</name>
    <dbReference type="NCBI Taxonomy" id="193460"/>
    <lineage>
        <taxon>Bacteria</taxon>
        <taxon>Bacillati</taxon>
        <taxon>Actinomycetota</taxon>
        <taxon>Actinomycetes</taxon>
        <taxon>Kitasatosporales</taxon>
        <taxon>Streptomycetaceae</taxon>
        <taxon>Streptomyces</taxon>
    </lineage>
</organism>
<keyword evidence="2" id="KW-1185">Reference proteome</keyword>
<protein>
    <submittedName>
        <fullName evidence="1">Uncharacterized protein</fullName>
    </submittedName>
</protein>
<gene>
    <name evidence="1" type="ORF">ACFQ2K_03725</name>
</gene>
<reference evidence="2" key="1">
    <citation type="journal article" date="2019" name="Int. J. Syst. Evol. Microbiol.">
        <title>The Global Catalogue of Microorganisms (GCM) 10K type strain sequencing project: providing services to taxonomists for standard genome sequencing and annotation.</title>
        <authorList>
            <consortium name="The Broad Institute Genomics Platform"/>
            <consortium name="The Broad Institute Genome Sequencing Center for Infectious Disease"/>
            <person name="Wu L."/>
            <person name="Ma J."/>
        </authorList>
    </citation>
    <scope>NUCLEOTIDE SEQUENCE [LARGE SCALE GENOMIC DNA]</scope>
    <source>
        <strain evidence="2">JCM 12607</strain>
    </source>
</reference>
<sequence>MHNDRVGLPSDGVGLAPIPAETEQPAKRRAFLGGFAPAFYDAANTHTVDGKEVANAVLENAVGLMLCYDELWFRDRTYCPADMQNLDFVKFVSDDTQLEERAREARAEGRRVVRRHIPLPDSKAELSMTRQHLALHHHITQRMHDAGHSTALQTYRHWRTPHHDDPLIFSLMPGSVVHASRVELMGEWWVADALDLGPMDCIVNSSAADLLCPGSPSEEDSEHLQFETHKVAAIEQVLHLRSTDRLTPRGAYDEYVVDLRKDKRLRALRSFLAGRPSLDGSAAALAKEVNQLITTYQEEALRRMHRPALLRTLASMALGAAGNKVLPGLGGVLSAMVNADRVVSDFGFRKDSRWAMFVVDARRGSSTSSGA</sequence>
<dbReference type="EMBL" id="JBHTGL010000005">
    <property type="protein sequence ID" value="MFD0622042.1"/>
    <property type="molecule type" value="Genomic_DNA"/>
</dbReference>
<comment type="caution">
    <text evidence="1">The sequence shown here is derived from an EMBL/GenBank/DDBJ whole genome shotgun (WGS) entry which is preliminary data.</text>
</comment>
<evidence type="ECO:0000313" key="1">
    <source>
        <dbReference type="EMBL" id="MFD0622042.1"/>
    </source>
</evidence>
<proteinExistence type="predicted"/>